<dbReference type="Pfam" id="PF13580">
    <property type="entry name" value="SIS_2"/>
    <property type="match status" value="1"/>
</dbReference>
<dbReference type="Gene3D" id="3.40.50.10490">
    <property type="entry name" value="Glucose-6-phosphate isomerase like protein, domain 1"/>
    <property type="match status" value="1"/>
</dbReference>
<gene>
    <name evidence="2" type="ORF">IWH25_01525</name>
</gene>
<organism evidence="2 3">
    <name type="scientific">Azospira restricta</name>
    <dbReference type="NCBI Taxonomy" id="404405"/>
    <lineage>
        <taxon>Bacteria</taxon>
        <taxon>Pseudomonadati</taxon>
        <taxon>Pseudomonadota</taxon>
        <taxon>Betaproteobacteria</taxon>
        <taxon>Rhodocyclales</taxon>
        <taxon>Rhodocyclaceae</taxon>
        <taxon>Azospira</taxon>
    </lineage>
</organism>
<dbReference type="InterPro" id="IPR035461">
    <property type="entry name" value="GmhA/DiaA"/>
</dbReference>
<dbReference type="PROSITE" id="PS51464">
    <property type="entry name" value="SIS"/>
    <property type="match status" value="1"/>
</dbReference>
<evidence type="ECO:0000313" key="3">
    <source>
        <dbReference type="Proteomes" id="UP000663444"/>
    </source>
</evidence>
<dbReference type="SUPFAM" id="SSF53697">
    <property type="entry name" value="SIS domain"/>
    <property type="match status" value="1"/>
</dbReference>
<reference evidence="2" key="1">
    <citation type="submission" date="2020-11" db="EMBL/GenBank/DDBJ databases">
        <title>Azospira restricta DSM 18626 genome sequence.</title>
        <authorList>
            <person name="Moe W.M."/>
        </authorList>
    </citation>
    <scope>NUCLEOTIDE SEQUENCE</scope>
    <source>
        <strain evidence="2">DSM 18626</strain>
    </source>
</reference>
<sequence length="201" mass="21278">MVAEISRQIEDSIAVKQAVLRDPAALAQVERVALVCCDSLRGGGKIVFAGNGGSFADAQHLSAEFTSRFQFDRAPLASLALATNSSAISAIGNDYGFDQVFARELEAVAKPGDVYIPITTSGNSPNIIESIWVARRLGLPTFCLTGQSGGLANGLCECIRVPSQVTARIQECHILLGHILCGLLENMIFKAPGGPGREEYA</sequence>
<protein>
    <submittedName>
        <fullName evidence="2">SIS domain-containing protein</fullName>
    </submittedName>
</protein>
<dbReference type="KEGG" id="ares:IWH25_01525"/>
<dbReference type="GO" id="GO:1901135">
    <property type="term" value="P:carbohydrate derivative metabolic process"/>
    <property type="evidence" value="ECO:0007669"/>
    <property type="project" value="InterPro"/>
</dbReference>
<dbReference type="AlphaFoldDB" id="A0A974SSM5"/>
<dbReference type="PANTHER" id="PTHR30390:SF6">
    <property type="entry name" value="DNAA INITIATOR-ASSOCIATING PROTEIN DIAA"/>
    <property type="match status" value="1"/>
</dbReference>
<name>A0A974SSM5_9RHOO</name>
<keyword evidence="3" id="KW-1185">Reference proteome</keyword>
<dbReference type="PANTHER" id="PTHR30390">
    <property type="entry name" value="SEDOHEPTULOSE 7-PHOSPHATE ISOMERASE / DNAA INITIATOR-ASSOCIATING FACTOR FOR REPLICATION INITIATION"/>
    <property type="match status" value="1"/>
</dbReference>
<dbReference type="GO" id="GO:0097367">
    <property type="term" value="F:carbohydrate derivative binding"/>
    <property type="evidence" value="ECO:0007669"/>
    <property type="project" value="InterPro"/>
</dbReference>
<feature type="domain" description="SIS" evidence="1">
    <location>
        <begin position="36"/>
        <end position="194"/>
    </location>
</feature>
<proteinExistence type="predicted"/>
<evidence type="ECO:0000259" key="1">
    <source>
        <dbReference type="PROSITE" id="PS51464"/>
    </source>
</evidence>
<accession>A0A974SSM5</accession>
<dbReference type="Proteomes" id="UP000663444">
    <property type="component" value="Chromosome"/>
</dbReference>
<evidence type="ECO:0000313" key="2">
    <source>
        <dbReference type="EMBL" id="QRJ65593.1"/>
    </source>
</evidence>
<dbReference type="EMBL" id="CP064781">
    <property type="protein sequence ID" value="QRJ65593.1"/>
    <property type="molecule type" value="Genomic_DNA"/>
</dbReference>
<dbReference type="CDD" id="cd05006">
    <property type="entry name" value="SIS_GmhA"/>
    <property type="match status" value="1"/>
</dbReference>
<dbReference type="InterPro" id="IPR046348">
    <property type="entry name" value="SIS_dom_sf"/>
</dbReference>
<dbReference type="InterPro" id="IPR050099">
    <property type="entry name" value="SIS_GmhA/DiaA_subfam"/>
</dbReference>
<dbReference type="InterPro" id="IPR001347">
    <property type="entry name" value="SIS_dom"/>
</dbReference>